<proteinExistence type="predicted"/>
<keyword evidence="4" id="KW-1185">Reference proteome</keyword>
<feature type="transmembrane region" description="Helical" evidence="2">
    <location>
        <begin position="74"/>
        <end position="94"/>
    </location>
</feature>
<dbReference type="EMBL" id="JAMFMB010000014">
    <property type="protein sequence ID" value="MCL6284306.1"/>
    <property type="molecule type" value="Genomic_DNA"/>
</dbReference>
<comment type="caution">
    <text evidence="3">The sequence shown here is derived from an EMBL/GenBank/DDBJ whole genome shotgun (WGS) entry which is preliminary data.</text>
</comment>
<evidence type="ECO:0000313" key="3">
    <source>
        <dbReference type="EMBL" id="MCL6284306.1"/>
    </source>
</evidence>
<feature type="region of interest" description="Disordered" evidence="1">
    <location>
        <begin position="155"/>
        <end position="192"/>
    </location>
</feature>
<feature type="transmembrane region" description="Helical" evidence="2">
    <location>
        <begin position="106"/>
        <end position="123"/>
    </location>
</feature>
<protein>
    <submittedName>
        <fullName evidence="3">Holin family protein</fullName>
    </submittedName>
</protein>
<evidence type="ECO:0000256" key="2">
    <source>
        <dbReference type="SAM" id="Phobius"/>
    </source>
</evidence>
<dbReference type="RefSeq" id="WP_249710316.1">
    <property type="nucleotide sequence ID" value="NZ_JAMFMB010000014.1"/>
</dbReference>
<keyword evidence="2" id="KW-1133">Transmembrane helix</keyword>
<reference evidence="3" key="1">
    <citation type="submission" date="2022-05" db="EMBL/GenBank/DDBJ databases">
        <authorList>
            <person name="Park J.-S."/>
        </authorList>
    </citation>
    <scope>NUCLEOTIDE SEQUENCE</scope>
    <source>
        <strain evidence="3">2012CJ41-6</strain>
    </source>
</reference>
<dbReference type="Pfam" id="PF11351">
    <property type="entry name" value="GTA_holin_3TM"/>
    <property type="match status" value="1"/>
</dbReference>
<keyword evidence="2" id="KW-0812">Transmembrane</keyword>
<keyword evidence="2" id="KW-0472">Membrane</keyword>
<name>A0ABT0Q353_9RHOB</name>
<evidence type="ECO:0000256" key="1">
    <source>
        <dbReference type="SAM" id="MobiDB-lite"/>
    </source>
</evidence>
<dbReference type="InterPro" id="IPR021497">
    <property type="entry name" value="GTA_holin_3TM"/>
</dbReference>
<sequence>MGLIDGIMALLFGAGRNVVRETAEVFRENAEAGAARGAEARQQALAQFGAEFAQPAQGGFDRFVDGLNRLPRPALAFGTLGLFVAAMVDPLWFAERMQGIALVPEPLWWLLGVIVSFYFGARYQAKTQDLQRDLARSLTQAHQVKTNIEMLRDLRADSPGSADPGTDAALAQQLEGTDPNPALEEWRRRQKA</sequence>
<accession>A0ABT0Q353</accession>
<evidence type="ECO:0000313" key="4">
    <source>
        <dbReference type="Proteomes" id="UP001203880"/>
    </source>
</evidence>
<gene>
    <name evidence="3" type="ORF">M3P21_12295</name>
</gene>
<organism evidence="3 4">
    <name type="scientific">Ruegeria spongiae</name>
    <dbReference type="NCBI Taxonomy" id="2942209"/>
    <lineage>
        <taxon>Bacteria</taxon>
        <taxon>Pseudomonadati</taxon>
        <taxon>Pseudomonadota</taxon>
        <taxon>Alphaproteobacteria</taxon>
        <taxon>Rhodobacterales</taxon>
        <taxon>Roseobacteraceae</taxon>
        <taxon>Ruegeria</taxon>
    </lineage>
</organism>
<dbReference type="Proteomes" id="UP001203880">
    <property type="component" value="Unassembled WGS sequence"/>
</dbReference>